<gene>
    <name evidence="3" type="ORF">GGX14DRAFT_366883</name>
</gene>
<dbReference type="PANTHER" id="PTHR46791:SF5">
    <property type="entry name" value="CLR5 DOMAIN-CONTAINING PROTEIN-RELATED"/>
    <property type="match status" value="1"/>
</dbReference>
<protein>
    <recommendedName>
        <fullName evidence="2">Integrase core domain-containing protein</fullName>
    </recommendedName>
</protein>
<feature type="domain" description="Integrase core" evidence="2">
    <location>
        <begin position="66"/>
        <end position="141"/>
    </location>
</feature>
<reference evidence="3" key="1">
    <citation type="submission" date="2023-03" db="EMBL/GenBank/DDBJ databases">
        <title>Massive genome expansion in bonnet fungi (Mycena s.s.) driven by repeated elements and novel gene families across ecological guilds.</title>
        <authorList>
            <consortium name="Lawrence Berkeley National Laboratory"/>
            <person name="Harder C.B."/>
            <person name="Miyauchi S."/>
            <person name="Viragh M."/>
            <person name="Kuo A."/>
            <person name="Thoen E."/>
            <person name="Andreopoulos B."/>
            <person name="Lu D."/>
            <person name="Skrede I."/>
            <person name="Drula E."/>
            <person name="Henrissat B."/>
            <person name="Morin E."/>
            <person name="Kohler A."/>
            <person name="Barry K."/>
            <person name="LaButti K."/>
            <person name="Morin E."/>
            <person name="Salamov A."/>
            <person name="Lipzen A."/>
            <person name="Mereny Z."/>
            <person name="Hegedus B."/>
            <person name="Baldrian P."/>
            <person name="Stursova M."/>
            <person name="Weitz H."/>
            <person name="Taylor A."/>
            <person name="Grigoriev I.V."/>
            <person name="Nagy L.G."/>
            <person name="Martin F."/>
            <person name="Kauserud H."/>
        </authorList>
    </citation>
    <scope>NUCLEOTIDE SEQUENCE</scope>
    <source>
        <strain evidence="3">9144</strain>
    </source>
</reference>
<evidence type="ECO:0000313" key="4">
    <source>
        <dbReference type="Proteomes" id="UP001219525"/>
    </source>
</evidence>
<evidence type="ECO:0000313" key="3">
    <source>
        <dbReference type="EMBL" id="KAJ7206877.1"/>
    </source>
</evidence>
<comment type="caution">
    <text evidence="3">The sequence shown here is derived from an EMBL/GenBank/DDBJ whole genome shotgun (WGS) entry which is preliminary data.</text>
</comment>
<evidence type="ECO:0000256" key="1">
    <source>
        <dbReference type="SAM" id="MobiDB-lite"/>
    </source>
</evidence>
<dbReference type="EMBL" id="JARJCW010000038">
    <property type="protein sequence ID" value="KAJ7206877.1"/>
    <property type="molecule type" value="Genomic_DNA"/>
</dbReference>
<dbReference type="Pfam" id="PF24764">
    <property type="entry name" value="rva_4"/>
    <property type="match status" value="1"/>
</dbReference>
<accession>A0AAD6VDR9</accession>
<dbReference type="Proteomes" id="UP001219525">
    <property type="component" value="Unassembled WGS sequence"/>
</dbReference>
<evidence type="ECO:0000259" key="2">
    <source>
        <dbReference type="Pfam" id="PF24764"/>
    </source>
</evidence>
<proteinExistence type="predicted"/>
<sequence>MTRREADDDSFQRFLLHSDKVFRDARFVADSLPNVEPFAVQRALCRLQAVHHILINTQDPWVKPDERNWRDVRRDTIQLFREIFQHLESSGLLDMGNTIERVCLFLVFLPQIQASLDETRESWNLHKMRTEHFRSPQAMYELSRTKAIREGYWPNFPGDDDVVAADPEYGVDGEAPEPPAEESNDDPMSAEGDQPTGADAQREAGIVITDDGELEEMRTALENFDFTEDDGNFGIDVYLRAVALATAYFGSL</sequence>
<organism evidence="3 4">
    <name type="scientific">Mycena pura</name>
    <dbReference type="NCBI Taxonomy" id="153505"/>
    <lineage>
        <taxon>Eukaryota</taxon>
        <taxon>Fungi</taxon>
        <taxon>Dikarya</taxon>
        <taxon>Basidiomycota</taxon>
        <taxon>Agaricomycotina</taxon>
        <taxon>Agaricomycetes</taxon>
        <taxon>Agaricomycetidae</taxon>
        <taxon>Agaricales</taxon>
        <taxon>Marasmiineae</taxon>
        <taxon>Mycenaceae</taxon>
        <taxon>Mycena</taxon>
    </lineage>
</organism>
<name>A0AAD6VDR9_9AGAR</name>
<feature type="region of interest" description="Disordered" evidence="1">
    <location>
        <begin position="163"/>
        <end position="203"/>
    </location>
</feature>
<keyword evidence="4" id="KW-1185">Reference proteome</keyword>
<dbReference type="InterPro" id="IPR058913">
    <property type="entry name" value="Integrase_dom_put"/>
</dbReference>
<dbReference type="PANTHER" id="PTHR46791">
    <property type="entry name" value="EXPRESSED PROTEIN"/>
    <property type="match status" value="1"/>
</dbReference>
<feature type="compositionally biased region" description="Acidic residues" evidence="1">
    <location>
        <begin position="163"/>
        <end position="185"/>
    </location>
</feature>
<dbReference type="AlphaFoldDB" id="A0AAD6VDR9"/>